<name>H8FSS6_MAGML</name>
<sequence length="270" mass="28135">MIRRQAFALSAFLLAAVSATAAESPRRIVSANLCADRLTLALAEPGRVVAVSPMAADPTVSTVAATAANLAVTRAQVEDIVAFHPDLVVLGAFNAPATGQMLESLNIRVHRVGTAESLVAVQTEIRALAAILGESDRGEAMIAAMLARLAQLPRFDHRVAAAVYQAGGWSAGRDTLADELFNRIGLVNITAAEGRRGFTTLPLETLVAAAPDLIVIESMGEEKPSLAGALLHHPALTLRGTQMVTVPMRLWACPDAALVEAAALIAASVP</sequence>
<dbReference type="GO" id="GO:0071281">
    <property type="term" value="P:cellular response to iron ion"/>
    <property type="evidence" value="ECO:0007669"/>
    <property type="project" value="TreeGrafter"/>
</dbReference>
<dbReference type="RefSeq" id="WP_002728486.1">
    <property type="nucleotide sequence ID" value="NZ_CAHP01000020.1"/>
</dbReference>
<evidence type="ECO:0000256" key="1">
    <source>
        <dbReference type="SAM" id="SignalP"/>
    </source>
</evidence>
<dbReference type="InterPro" id="IPR050902">
    <property type="entry name" value="ABC_Transporter_SBP"/>
</dbReference>
<feature type="domain" description="Fe/B12 periplasmic-binding" evidence="2">
    <location>
        <begin position="27"/>
        <end position="270"/>
    </location>
</feature>
<dbReference type="PANTHER" id="PTHR30535">
    <property type="entry name" value="VITAMIN B12-BINDING PROTEIN"/>
    <property type="match status" value="1"/>
</dbReference>
<dbReference type="Gene3D" id="3.40.50.1980">
    <property type="entry name" value="Nitrogenase molybdenum iron protein domain"/>
    <property type="match status" value="2"/>
</dbReference>
<feature type="signal peptide" evidence="1">
    <location>
        <begin position="1"/>
        <end position="21"/>
    </location>
</feature>
<protein>
    <submittedName>
        <fullName evidence="3">Hemin/Siderophore Periplasmic binding protein</fullName>
    </submittedName>
</protein>
<dbReference type="eggNOG" id="COG0614">
    <property type="taxonomic scope" value="Bacteria"/>
</dbReference>
<keyword evidence="4" id="KW-1185">Reference proteome</keyword>
<dbReference type="Proteomes" id="UP000004169">
    <property type="component" value="Unassembled WGS sequence"/>
</dbReference>
<dbReference type="InterPro" id="IPR002491">
    <property type="entry name" value="ABC_transptr_periplasmic_BD"/>
</dbReference>
<evidence type="ECO:0000313" key="4">
    <source>
        <dbReference type="Proteomes" id="UP000004169"/>
    </source>
</evidence>
<reference evidence="3 4" key="1">
    <citation type="journal article" date="2012" name="J. Bacteriol.">
        <title>Draft Genome Sequence of the Purple Photosynthetic Bacterium Phaeospirillum molischianum DSM120, a Particularly Versatile Bacterium.</title>
        <authorList>
            <person name="Duquesne K."/>
            <person name="Prima V."/>
            <person name="Ji B."/>
            <person name="Rouy Z."/>
            <person name="Medigue C."/>
            <person name="Talla E."/>
            <person name="Sturgis J.N."/>
        </authorList>
    </citation>
    <scope>NUCLEOTIDE SEQUENCE [LARGE SCALE GENOMIC DNA]</scope>
    <source>
        <strain evidence="4">DSM120</strain>
    </source>
</reference>
<dbReference type="EMBL" id="CAHP01000020">
    <property type="protein sequence ID" value="CCG41414.1"/>
    <property type="molecule type" value="Genomic_DNA"/>
</dbReference>
<dbReference type="PANTHER" id="PTHR30535:SF34">
    <property type="entry name" value="MOLYBDATE-BINDING PROTEIN MOLA"/>
    <property type="match status" value="1"/>
</dbReference>
<dbReference type="Pfam" id="PF01497">
    <property type="entry name" value="Peripla_BP_2"/>
    <property type="match status" value="1"/>
</dbReference>
<gene>
    <name evidence="3" type="ORF">PHAMO_270255</name>
</gene>
<proteinExistence type="predicted"/>
<comment type="caution">
    <text evidence="3">The sequence shown here is derived from an EMBL/GenBank/DDBJ whole genome shotgun (WGS) entry which is preliminary data.</text>
</comment>
<dbReference type="OrthoDB" id="1632039at2"/>
<dbReference type="SUPFAM" id="SSF53807">
    <property type="entry name" value="Helical backbone' metal receptor"/>
    <property type="match status" value="1"/>
</dbReference>
<evidence type="ECO:0000259" key="2">
    <source>
        <dbReference type="PROSITE" id="PS50983"/>
    </source>
</evidence>
<dbReference type="STRING" id="1150626.PHAMO_270255"/>
<dbReference type="PROSITE" id="PS50983">
    <property type="entry name" value="FE_B12_PBP"/>
    <property type="match status" value="1"/>
</dbReference>
<accession>H8FSS6</accession>
<organism evidence="3 4">
    <name type="scientific">Magnetospirillum molischianum DSM 120</name>
    <dbReference type="NCBI Taxonomy" id="1150626"/>
    <lineage>
        <taxon>Bacteria</taxon>
        <taxon>Pseudomonadati</taxon>
        <taxon>Pseudomonadota</taxon>
        <taxon>Alphaproteobacteria</taxon>
        <taxon>Rhodospirillales</taxon>
        <taxon>Rhodospirillaceae</taxon>
        <taxon>Magnetospirillum</taxon>
    </lineage>
</organism>
<feature type="chain" id="PRO_5003612995" evidence="1">
    <location>
        <begin position="22"/>
        <end position="270"/>
    </location>
</feature>
<evidence type="ECO:0000313" key="3">
    <source>
        <dbReference type="EMBL" id="CCG41414.1"/>
    </source>
</evidence>
<dbReference type="AlphaFoldDB" id="H8FSS6"/>
<keyword evidence="1" id="KW-0732">Signal</keyword>